<evidence type="ECO:0000313" key="3">
    <source>
        <dbReference type="Proteomes" id="UP001202922"/>
    </source>
</evidence>
<accession>A0ABS9U4R8</accession>
<evidence type="ECO:0008006" key="4">
    <source>
        <dbReference type="Google" id="ProtNLM"/>
    </source>
</evidence>
<keyword evidence="1" id="KW-0732">Signal</keyword>
<comment type="caution">
    <text evidence="2">The sequence shown here is derived from an EMBL/GenBank/DDBJ whole genome shotgun (WGS) entry which is preliminary data.</text>
</comment>
<sequence length="228" mass="23075">MPTSPVHAITAAAVAALCLALAACTTTPATGTANGQAAGGSPATAAPAGGVVTAAGRGWTPAGLDGPISAPGTCRIRWTGAKQPLPDPKCTPGARDSAVTPSTLAATVCRRGGYTASVRPPVSLTDAAKAKIMAAYGIPASEASKYELDHLIPLDAGGASDVRNLWPEPNTFAEFTKSEYVHNDKDQIESDAQHAICSQSAGLDALQRAFAADWTTIRLPHESTGTSG</sequence>
<organism evidence="2 3">
    <name type="scientific">Sinomonas terrae</name>
    <dbReference type="NCBI Taxonomy" id="2908838"/>
    <lineage>
        <taxon>Bacteria</taxon>
        <taxon>Bacillati</taxon>
        <taxon>Actinomycetota</taxon>
        <taxon>Actinomycetes</taxon>
        <taxon>Micrococcales</taxon>
        <taxon>Micrococcaceae</taxon>
        <taxon>Sinomonas</taxon>
    </lineage>
</organism>
<dbReference type="RefSeq" id="WP_241055349.1">
    <property type="nucleotide sequence ID" value="NZ_JAKZBV010000001.1"/>
</dbReference>
<feature type="chain" id="PRO_5046780325" description="HNH endonuclease" evidence="1">
    <location>
        <begin position="23"/>
        <end position="228"/>
    </location>
</feature>
<evidence type="ECO:0000313" key="2">
    <source>
        <dbReference type="EMBL" id="MCH6471512.1"/>
    </source>
</evidence>
<name>A0ABS9U4R8_9MICC</name>
<gene>
    <name evidence="2" type="ORF">L0M17_16255</name>
</gene>
<dbReference type="Proteomes" id="UP001202922">
    <property type="component" value="Unassembled WGS sequence"/>
</dbReference>
<proteinExistence type="predicted"/>
<dbReference type="EMBL" id="JAKZBV010000001">
    <property type="protein sequence ID" value="MCH6471512.1"/>
    <property type="molecule type" value="Genomic_DNA"/>
</dbReference>
<protein>
    <recommendedName>
        <fullName evidence="4">HNH endonuclease</fullName>
    </recommendedName>
</protein>
<reference evidence="2 3" key="1">
    <citation type="submission" date="2022-03" db="EMBL/GenBank/DDBJ databases">
        <title>Sinomonas sp. isolated from a soil.</title>
        <authorList>
            <person name="Han J."/>
            <person name="Kim D.-U."/>
        </authorList>
    </citation>
    <scope>NUCLEOTIDE SEQUENCE [LARGE SCALE GENOMIC DNA]</scope>
    <source>
        <strain evidence="2 3">5-5</strain>
    </source>
</reference>
<feature type="signal peptide" evidence="1">
    <location>
        <begin position="1"/>
        <end position="22"/>
    </location>
</feature>
<keyword evidence="3" id="KW-1185">Reference proteome</keyword>
<evidence type="ECO:0000256" key="1">
    <source>
        <dbReference type="SAM" id="SignalP"/>
    </source>
</evidence>